<comment type="caution">
    <text evidence="8">The sequence shown here is derived from an EMBL/GenBank/DDBJ whole genome shotgun (WGS) entry which is preliminary data.</text>
</comment>
<keyword evidence="5 6" id="KW-0472">Membrane</keyword>
<dbReference type="Pfam" id="PF09430">
    <property type="entry name" value="EMC7_beta-sandw"/>
    <property type="match status" value="1"/>
</dbReference>
<evidence type="ECO:0000259" key="7">
    <source>
        <dbReference type="Pfam" id="PF09430"/>
    </source>
</evidence>
<evidence type="ECO:0000256" key="1">
    <source>
        <dbReference type="ARBA" id="ARBA00004167"/>
    </source>
</evidence>
<proteinExistence type="predicted"/>
<feature type="transmembrane region" description="Helical" evidence="6">
    <location>
        <begin position="125"/>
        <end position="149"/>
    </location>
</feature>
<evidence type="ECO:0000256" key="2">
    <source>
        <dbReference type="ARBA" id="ARBA00022692"/>
    </source>
</evidence>
<keyword evidence="2 6" id="KW-0812">Transmembrane</keyword>
<gene>
    <name evidence="8" type="ORF">BSTOLATCC_MIC31967</name>
</gene>
<dbReference type="EMBL" id="CAJZBQ010000032">
    <property type="protein sequence ID" value="CAG9322852.1"/>
    <property type="molecule type" value="Genomic_DNA"/>
</dbReference>
<evidence type="ECO:0000313" key="8">
    <source>
        <dbReference type="EMBL" id="CAG9322852.1"/>
    </source>
</evidence>
<keyword evidence="4 6" id="KW-1133">Transmembrane helix</keyword>
<dbReference type="InterPro" id="IPR039163">
    <property type="entry name" value="EMC7"/>
</dbReference>
<reference evidence="8" key="1">
    <citation type="submission" date="2021-09" db="EMBL/GenBank/DDBJ databases">
        <authorList>
            <consortium name="AG Swart"/>
            <person name="Singh M."/>
            <person name="Singh A."/>
            <person name="Seah K."/>
            <person name="Emmerich C."/>
        </authorList>
    </citation>
    <scope>NUCLEOTIDE SEQUENCE</scope>
    <source>
        <strain evidence="8">ATCC30299</strain>
    </source>
</reference>
<dbReference type="PANTHER" id="PTHR13605">
    <property type="entry name" value="ER MEMBRANE PROTEIN COMPLEX SUBUNIT 7"/>
    <property type="match status" value="1"/>
</dbReference>
<sequence>MFLLFLISAVSAATLNGDIVSPRDPNEKRYWEQRKTTKVILDNGEKFAYPDANGHFKFFGVEDGTHIVEVYDAMYHFNPVLVEVSGSIITAQDGVPTALRQERVPYPLRFTAERRIHYFETREGFSIASIFLNPMVLIAVVMIGLTFCMPKMKLDPEQMKEMKEMQKTMNTGWLGSLMQPPQGLS</sequence>
<feature type="domain" description="ER membrane protein complex subunit 7 beta-sandwich" evidence="7">
    <location>
        <begin position="34"/>
        <end position="138"/>
    </location>
</feature>
<evidence type="ECO:0000256" key="6">
    <source>
        <dbReference type="SAM" id="Phobius"/>
    </source>
</evidence>
<name>A0AAU9J9E4_9CILI</name>
<dbReference type="Proteomes" id="UP001162131">
    <property type="component" value="Unassembled WGS sequence"/>
</dbReference>
<dbReference type="InterPro" id="IPR019008">
    <property type="entry name" value="Beta_sandwich_EMC7"/>
</dbReference>
<dbReference type="AlphaFoldDB" id="A0AAU9J9E4"/>
<protein>
    <recommendedName>
        <fullName evidence="7">ER membrane protein complex subunit 7 beta-sandwich domain-containing protein</fullName>
    </recommendedName>
</protein>
<organism evidence="8 9">
    <name type="scientific">Blepharisma stoltei</name>
    <dbReference type="NCBI Taxonomy" id="1481888"/>
    <lineage>
        <taxon>Eukaryota</taxon>
        <taxon>Sar</taxon>
        <taxon>Alveolata</taxon>
        <taxon>Ciliophora</taxon>
        <taxon>Postciliodesmatophora</taxon>
        <taxon>Heterotrichea</taxon>
        <taxon>Heterotrichida</taxon>
        <taxon>Blepharismidae</taxon>
        <taxon>Blepharisma</taxon>
    </lineage>
</organism>
<evidence type="ECO:0000256" key="3">
    <source>
        <dbReference type="ARBA" id="ARBA00022729"/>
    </source>
</evidence>
<accession>A0AAU9J9E4</accession>
<evidence type="ECO:0000313" key="9">
    <source>
        <dbReference type="Proteomes" id="UP001162131"/>
    </source>
</evidence>
<keyword evidence="9" id="KW-1185">Reference proteome</keyword>
<keyword evidence="3" id="KW-0732">Signal</keyword>
<evidence type="ECO:0000256" key="4">
    <source>
        <dbReference type="ARBA" id="ARBA00022989"/>
    </source>
</evidence>
<comment type="subcellular location">
    <subcellularLocation>
        <location evidence="1">Membrane</location>
        <topology evidence="1">Single-pass membrane protein</topology>
    </subcellularLocation>
</comment>
<dbReference type="PANTHER" id="PTHR13605:SF4">
    <property type="entry name" value="ER MEMBRANE PROTEIN COMPLEX SUBUNIT 7"/>
    <property type="match status" value="1"/>
</dbReference>
<dbReference type="GO" id="GO:0072546">
    <property type="term" value="C:EMC complex"/>
    <property type="evidence" value="ECO:0007669"/>
    <property type="project" value="TreeGrafter"/>
</dbReference>
<evidence type="ECO:0000256" key="5">
    <source>
        <dbReference type="ARBA" id="ARBA00023136"/>
    </source>
</evidence>